<feature type="region of interest" description="Disordered" evidence="1">
    <location>
        <begin position="318"/>
        <end position="359"/>
    </location>
</feature>
<proteinExistence type="predicted"/>
<feature type="transmembrane region" description="Helical" evidence="2">
    <location>
        <begin position="171"/>
        <end position="192"/>
    </location>
</feature>
<dbReference type="OrthoDB" id="2756573at2759"/>
<feature type="transmembrane region" description="Helical" evidence="2">
    <location>
        <begin position="89"/>
        <end position="111"/>
    </location>
</feature>
<sequence length="359" mass="38891">MSSDTDASAIAAVFSELYTGEYCNAAACVLFIYEVCITLDREVACFWTPKQSKSGARLLFLANKWIGVIVSALTFAQMASFSSDKSCTAFTMVGAIFPGLQFIPGAVFSALRGYVLSRSKPIALLILVLSLTPLGVNMVQYGYNLQGVLFPPFGCAVTDETTASIQMKLLYISRVPLIVADALLICVTWSKLSSRDVLRGISRSKRLSLSDVLLRDGTIYFIVLFVMNILHLSLSLAATLRLLTGALHLQHHCDPHIALPPTTAGTAILISRFLLQLQEADQQVVRVDFDDPLHSSRDPYDDVPSFISSLGAFINPDLLASPNDDADSDIHASPHSEGEEEGRTHPSEPQATTSSSVSV</sequence>
<dbReference type="AlphaFoldDB" id="A0A5C2RT68"/>
<keyword evidence="5" id="KW-1185">Reference proteome</keyword>
<feature type="compositionally biased region" description="Basic and acidic residues" evidence="1">
    <location>
        <begin position="328"/>
        <end position="346"/>
    </location>
</feature>
<evidence type="ECO:0000313" key="4">
    <source>
        <dbReference type="EMBL" id="RPD53386.1"/>
    </source>
</evidence>
<evidence type="ECO:0000259" key="3">
    <source>
        <dbReference type="Pfam" id="PF20151"/>
    </source>
</evidence>
<dbReference type="InterPro" id="IPR045340">
    <property type="entry name" value="DUF6533"/>
</dbReference>
<evidence type="ECO:0000256" key="1">
    <source>
        <dbReference type="SAM" id="MobiDB-lite"/>
    </source>
</evidence>
<feature type="transmembrane region" description="Helical" evidence="2">
    <location>
        <begin position="213"/>
        <end position="234"/>
    </location>
</feature>
<evidence type="ECO:0000256" key="2">
    <source>
        <dbReference type="SAM" id="Phobius"/>
    </source>
</evidence>
<accession>A0A5C2RT68</accession>
<feature type="compositionally biased region" description="Polar residues" evidence="1">
    <location>
        <begin position="347"/>
        <end position="359"/>
    </location>
</feature>
<gene>
    <name evidence="4" type="ORF">L227DRAFT_568001</name>
</gene>
<name>A0A5C2RT68_9APHY</name>
<organism evidence="4 5">
    <name type="scientific">Lentinus tigrinus ALCF2SS1-6</name>
    <dbReference type="NCBI Taxonomy" id="1328759"/>
    <lineage>
        <taxon>Eukaryota</taxon>
        <taxon>Fungi</taxon>
        <taxon>Dikarya</taxon>
        <taxon>Basidiomycota</taxon>
        <taxon>Agaricomycotina</taxon>
        <taxon>Agaricomycetes</taxon>
        <taxon>Polyporales</taxon>
        <taxon>Polyporaceae</taxon>
        <taxon>Lentinus</taxon>
    </lineage>
</organism>
<feature type="domain" description="DUF6533" evidence="3">
    <location>
        <begin position="22"/>
        <end position="68"/>
    </location>
</feature>
<dbReference type="Proteomes" id="UP000313359">
    <property type="component" value="Unassembled WGS sequence"/>
</dbReference>
<keyword evidence="2" id="KW-0812">Transmembrane</keyword>
<feature type="transmembrane region" description="Helical" evidence="2">
    <location>
        <begin position="123"/>
        <end position="143"/>
    </location>
</feature>
<feature type="transmembrane region" description="Helical" evidence="2">
    <location>
        <begin position="58"/>
        <end position="77"/>
    </location>
</feature>
<keyword evidence="2" id="KW-0472">Membrane</keyword>
<dbReference type="Pfam" id="PF20151">
    <property type="entry name" value="DUF6533"/>
    <property type="match status" value="1"/>
</dbReference>
<keyword evidence="2" id="KW-1133">Transmembrane helix</keyword>
<evidence type="ECO:0000313" key="5">
    <source>
        <dbReference type="Proteomes" id="UP000313359"/>
    </source>
</evidence>
<dbReference type="EMBL" id="ML122323">
    <property type="protein sequence ID" value="RPD53386.1"/>
    <property type="molecule type" value="Genomic_DNA"/>
</dbReference>
<reference evidence="4" key="1">
    <citation type="journal article" date="2018" name="Genome Biol. Evol.">
        <title>Genomics and development of Lentinus tigrinus, a white-rot wood-decaying mushroom with dimorphic fruiting bodies.</title>
        <authorList>
            <person name="Wu B."/>
            <person name="Xu Z."/>
            <person name="Knudson A."/>
            <person name="Carlson A."/>
            <person name="Chen N."/>
            <person name="Kovaka S."/>
            <person name="LaButti K."/>
            <person name="Lipzen A."/>
            <person name="Pennachio C."/>
            <person name="Riley R."/>
            <person name="Schakwitz W."/>
            <person name="Umezawa K."/>
            <person name="Ohm R.A."/>
            <person name="Grigoriev I.V."/>
            <person name="Nagy L.G."/>
            <person name="Gibbons J."/>
            <person name="Hibbett D."/>
        </authorList>
    </citation>
    <scope>NUCLEOTIDE SEQUENCE [LARGE SCALE GENOMIC DNA]</scope>
    <source>
        <strain evidence="4">ALCF2SS1-6</strain>
    </source>
</reference>
<protein>
    <recommendedName>
        <fullName evidence="3">DUF6533 domain-containing protein</fullName>
    </recommendedName>
</protein>